<dbReference type="SUPFAM" id="SSF55729">
    <property type="entry name" value="Acyl-CoA N-acyltransferases (Nat)"/>
    <property type="match status" value="1"/>
</dbReference>
<dbReference type="Gene3D" id="3.40.630.30">
    <property type="match status" value="1"/>
</dbReference>
<protein>
    <submittedName>
        <fullName evidence="4">GNAT family N-acetyltransferase</fullName>
    </submittedName>
</protein>
<dbReference type="EMBL" id="JAMXMC010000002">
    <property type="protein sequence ID" value="MCO5975853.1"/>
    <property type="molecule type" value="Genomic_DNA"/>
</dbReference>
<dbReference type="PROSITE" id="PS51186">
    <property type="entry name" value="GNAT"/>
    <property type="match status" value="1"/>
</dbReference>
<organism evidence="4 5">
    <name type="scientific">Ideonella oryzae</name>
    <dbReference type="NCBI Taxonomy" id="2937441"/>
    <lineage>
        <taxon>Bacteria</taxon>
        <taxon>Pseudomonadati</taxon>
        <taxon>Pseudomonadota</taxon>
        <taxon>Betaproteobacteria</taxon>
        <taxon>Burkholderiales</taxon>
        <taxon>Sphaerotilaceae</taxon>
        <taxon>Ideonella</taxon>
    </lineage>
</organism>
<dbReference type="Proteomes" id="UP001204851">
    <property type="component" value="Unassembled WGS sequence"/>
</dbReference>
<evidence type="ECO:0000256" key="2">
    <source>
        <dbReference type="ARBA" id="ARBA00023315"/>
    </source>
</evidence>
<dbReference type="InterPro" id="IPR050832">
    <property type="entry name" value="Bact_Acetyltransf"/>
</dbReference>
<dbReference type="PANTHER" id="PTHR43877">
    <property type="entry name" value="AMINOALKYLPHOSPHONATE N-ACETYLTRANSFERASE-RELATED-RELATED"/>
    <property type="match status" value="1"/>
</dbReference>
<gene>
    <name evidence="4" type="ORF">M0L44_03815</name>
</gene>
<proteinExistence type="predicted"/>
<keyword evidence="5" id="KW-1185">Reference proteome</keyword>
<dbReference type="CDD" id="cd04301">
    <property type="entry name" value="NAT_SF"/>
    <property type="match status" value="1"/>
</dbReference>
<keyword evidence="1" id="KW-0808">Transferase</keyword>
<feature type="domain" description="N-acetyltransferase" evidence="3">
    <location>
        <begin position="3"/>
        <end position="149"/>
    </location>
</feature>
<evidence type="ECO:0000259" key="3">
    <source>
        <dbReference type="PROSITE" id="PS51186"/>
    </source>
</evidence>
<comment type="caution">
    <text evidence="4">The sequence shown here is derived from an EMBL/GenBank/DDBJ whole genome shotgun (WGS) entry which is preliminary data.</text>
</comment>
<name>A0ABT1BIB4_9BURK</name>
<dbReference type="Pfam" id="PF00583">
    <property type="entry name" value="Acetyltransf_1"/>
    <property type="match status" value="1"/>
</dbReference>
<reference evidence="4 5" key="1">
    <citation type="submission" date="2022-06" db="EMBL/GenBank/DDBJ databases">
        <title>Ideonella sp. NS12-5 Genome sequencing and assembly.</title>
        <authorList>
            <person name="Jung Y."/>
        </authorList>
    </citation>
    <scope>NUCLEOTIDE SEQUENCE [LARGE SCALE GENOMIC DNA]</scope>
    <source>
        <strain evidence="4 5">NS12-5</strain>
    </source>
</reference>
<dbReference type="PANTHER" id="PTHR43877:SF2">
    <property type="entry name" value="AMINOALKYLPHOSPHONATE N-ACETYLTRANSFERASE-RELATED"/>
    <property type="match status" value="1"/>
</dbReference>
<evidence type="ECO:0000256" key="1">
    <source>
        <dbReference type="ARBA" id="ARBA00022679"/>
    </source>
</evidence>
<keyword evidence="2" id="KW-0012">Acyltransferase</keyword>
<dbReference type="InterPro" id="IPR000182">
    <property type="entry name" value="GNAT_dom"/>
</dbReference>
<dbReference type="RefSeq" id="WP_252768288.1">
    <property type="nucleotide sequence ID" value="NZ_JAMXMC010000002.1"/>
</dbReference>
<accession>A0ABT1BIB4</accession>
<dbReference type="InterPro" id="IPR016181">
    <property type="entry name" value="Acyl_CoA_acyltransferase"/>
</dbReference>
<sequence>MTLEIVPTRAVAFETWLELWLAYVDGQIAPDAPLHAATYERLCARTSLHGIVAIDQGQPCGFAHYYFHPSTWALTQPCYVQDLYVSPAARGRQLGMRLLDEVQNHAAQRGSPVVHWNTRADNLPARALYDRIATASDRVIYLRPVTAGT</sequence>
<evidence type="ECO:0000313" key="4">
    <source>
        <dbReference type="EMBL" id="MCO5975853.1"/>
    </source>
</evidence>
<evidence type="ECO:0000313" key="5">
    <source>
        <dbReference type="Proteomes" id="UP001204851"/>
    </source>
</evidence>